<name>A0A1G6PDK0_9BURK</name>
<evidence type="ECO:0000313" key="1">
    <source>
        <dbReference type="EMBL" id="SDC78233.1"/>
    </source>
</evidence>
<gene>
    <name evidence="1" type="ORF">SAMN05421548_110111</name>
</gene>
<accession>A0A1G6PDK0</accession>
<reference evidence="2" key="1">
    <citation type="submission" date="2016-09" db="EMBL/GenBank/DDBJ databases">
        <authorList>
            <person name="Varghese N."/>
            <person name="Submissions S."/>
        </authorList>
    </citation>
    <scope>NUCLEOTIDE SEQUENCE [LARGE SCALE GENOMIC DNA]</scope>
    <source>
        <strain evidence="2">TNe-862</strain>
    </source>
</reference>
<sequence>MPLRQLVRGERFCRFGRMCVRTNSIRSDLVVISSSAECCICPPWRRWFTTRSRATILVVSAARSLSSNANARSISAVIPAEVQIGSSLTKIRSSCVIPFGNRALNSLCRMCPMHRRMSAIQQPGSLGQNECTAACGRNPSRCLGCLFHESQYGGVGSRDSHLRNSAALNEATRSRTEGLSMTIQTHNRSSVPRSVSSGRRCRLRHPTTDLALARESAGGR</sequence>
<evidence type="ECO:0000313" key="2">
    <source>
        <dbReference type="Proteomes" id="UP000198908"/>
    </source>
</evidence>
<dbReference type="Proteomes" id="UP000198908">
    <property type="component" value="Unassembled WGS sequence"/>
</dbReference>
<protein>
    <submittedName>
        <fullName evidence="1">Uncharacterized protein</fullName>
    </submittedName>
</protein>
<dbReference type="AlphaFoldDB" id="A0A1G6PDK0"/>
<organism evidence="1 2">
    <name type="scientific">Paraburkholderia lycopersici</name>
    <dbReference type="NCBI Taxonomy" id="416944"/>
    <lineage>
        <taxon>Bacteria</taxon>
        <taxon>Pseudomonadati</taxon>
        <taxon>Pseudomonadota</taxon>
        <taxon>Betaproteobacteria</taxon>
        <taxon>Burkholderiales</taxon>
        <taxon>Burkholderiaceae</taxon>
        <taxon>Paraburkholderia</taxon>
    </lineage>
</organism>
<dbReference type="EMBL" id="FMYQ01000010">
    <property type="protein sequence ID" value="SDC78233.1"/>
    <property type="molecule type" value="Genomic_DNA"/>
</dbReference>
<keyword evidence="2" id="KW-1185">Reference proteome</keyword>
<proteinExistence type="predicted"/>